<reference evidence="1 2" key="1">
    <citation type="submission" date="2018-06" db="EMBL/GenBank/DDBJ databases">
        <authorList>
            <consortium name="Pathogen Informatics"/>
            <person name="Doyle S."/>
        </authorList>
    </citation>
    <scope>NUCLEOTIDE SEQUENCE [LARGE SCALE GENOMIC DNA]</scope>
    <source>
        <strain evidence="1 2">NCTC7807</strain>
    </source>
</reference>
<name>A0A380P5F2_STRGR</name>
<evidence type="ECO:0000313" key="1">
    <source>
        <dbReference type="EMBL" id="SUP59742.1"/>
    </source>
</evidence>
<dbReference type="EMBL" id="UHID01000007">
    <property type="protein sequence ID" value="SUP59742.1"/>
    <property type="molecule type" value="Genomic_DNA"/>
</dbReference>
<organism evidence="1 2">
    <name type="scientific">Streptomyces griseus</name>
    <dbReference type="NCBI Taxonomy" id="1911"/>
    <lineage>
        <taxon>Bacteria</taxon>
        <taxon>Bacillati</taxon>
        <taxon>Actinomycetota</taxon>
        <taxon>Actinomycetes</taxon>
        <taxon>Kitasatosporales</taxon>
        <taxon>Streptomycetaceae</taxon>
        <taxon>Streptomyces</taxon>
    </lineage>
</organism>
<dbReference type="AlphaFoldDB" id="A0A380P5F2"/>
<gene>
    <name evidence="1" type="ORF">NCTC7807_03800</name>
</gene>
<sequence length="57" mass="5482">MGAAAAAALKDEGVEASAVTVDVTGPASGRYARDRYGALHLTGQHAGIGGASAPTGE</sequence>
<protein>
    <submittedName>
        <fullName evidence="1">Oxidoreductase</fullName>
    </submittedName>
</protein>
<accession>A0A380P5F2</accession>
<evidence type="ECO:0000313" key="2">
    <source>
        <dbReference type="Proteomes" id="UP000254150"/>
    </source>
</evidence>
<proteinExistence type="predicted"/>
<dbReference type="Proteomes" id="UP000254150">
    <property type="component" value="Unassembled WGS sequence"/>
</dbReference>